<dbReference type="Proteomes" id="UP000553442">
    <property type="component" value="Unassembled WGS sequence"/>
</dbReference>
<reference evidence="2 3" key="1">
    <citation type="submission" date="2020-08" db="EMBL/GenBank/DDBJ databases">
        <title>Genomic Encyclopedia of Archaeal and Bacterial Type Strains, Phase II (KMG-II): from individual species to whole genera.</title>
        <authorList>
            <person name="Goeker M."/>
        </authorList>
    </citation>
    <scope>NUCLEOTIDE SEQUENCE [LARGE SCALE GENOMIC DNA]</scope>
    <source>
        <strain evidence="2 3">5AG</strain>
    </source>
</reference>
<feature type="compositionally biased region" description="Basic and acidic residues" evidence="1">
    <location>
        <begin position="1"/>
        <end position="12"/>
    </location>
</feature>
<dbReference type="InterPro" id="IPR029052">
    <property type="entry name" value="Metallo-depent_PP-like"/>
</dbReference>
<dbReference type="Gene3D" id="3.90.780.10">
    <property type="entry name" value="5'-Nucleotidase, C-terminal domain"/>
    <property type="match status" value="1"/>
</dbReference>
<gene>
    <name evidence="2" type="ORF">BDK63_001497</name>
</gene>
<dbReference type="SUPFAM" id="SSF56300">
    <property type="entry name" value="Metallo-dependent phosphatases"/>
    <property type="match status" value="1"/>
</dbReference>
<keyword evidence="3" id="KW-1185">Reference proteome</keyword>
<evidence type="ECO:0000256" key="1">
    <source>
        <dbReference type="SAM" id="MobiDB-lite"/>
    </source>
</evidence>
<dbReference type="RefSeq" id="WP_183330744.1">
    <property type="nucleotide sequence ID" value="NZ_JACHZF010000009.1"/>
</dbReference>
<dbReference type="InterPro" id="IPR036907">
    <property type="entry name" value="5'-Nucleotdase_C_sf"/>
</dbReference>
<organism evidence="2 3">
    <name type="scientific">Halomonas campaniensis</name>
    <dbReference type="NCBI Taxonomy" id="213554"/>
    <lineage>
        <taxon>Bacteria</taxon>
        <taxon>Pseudomonadati</taxon>
        <taxon>Pseudomonadota</taxon>
        <taxon>Gammaproteobacteria</taxon>
        <taxon>Oceanospirillales</taxon>
        <taxon>Halomonadaceae</taxon>
        <taxon>Halomonas</taxon>
    </lineage>
</organism>
<proteinExistence type="predicted"/>
<dbReference type="AlphaFoldDB" id="A0A7W5K282"/>
<dbReference type="Gene3D" id="3.60.21.10">
    <property type="match status" value="1"/>
</dbReference>
<dbReference type="GO" id="GO:0009166">
    <property type="term" value="P:nucleotide catabolic process"/>
    <property type="evidence" value="ECO:0007669"/>
    <property type="project" value="InterPro"/>
</dbReference>
<name>A0A7W5K282_9GAMM</name>
<dbReference type="EMBL" id="JACHZF010000009">
    <property type="protein sequence ID" value="MBB3330629.1"/>
    <property type="molecule type" value="Genomic_DNA"/>
</dbReference>
<dbReference type="GO" id="GO:0016787">
    <property type="term" value="F:hydrolase activity"/>
    <property type="evidence" value="ECO:0007669"/>
    <property type="project" value="InterPro"/>
</dbReference>
<protein>
    <submittedName>
        <fullName evidence="2">2',3'-cyclic-nucleotide 2'-phosphodiesterase (5'-nucleotidase family)</fullName>
    </submittedName>
</protein>
<feature type="region of interest" description="Disordered" evidence="1">
    <location>
        <begin position="1"/>
        <end position="23"/>
    </location>
</feature>
<accession>A0A7W5K282</accession>
<comment type="caution">
    <text evidence="2">The sequence shown here is derived from an EMBL/GenBank/DDBJ whole genome shotgun (WGS) entry which is preliminary data.</text>
</comment>
<dbReference type="InterPro" id="IPR006311">
    <property type="entry name" value="TAT_signal"/>
</dbReference>
<dbReference type="PROSITE" id="PS51318">
    <property type="entry name" value="TAT"/>
    <property type="match status" value="1"/>
</dbReference>
<evidence type="ECO:0000313" key="2">
    <source>
        <dbReference type="EMBL" id="MBB3330629.1"/>
    </source>
</evidence>
<dbReference type="SUPFAM" id="SSF55816">
    <property type="entry name" value="5'-nucleotidase (syn. UDP-sugar hydrolase), C-terminal domain"/>
    <property type="match status" value="1"/>
</dbReference>
<evidence type="ECO:0000313" key="3">
    <source>
        <dbReference type="Proteomes" id="UP000553442"/>
    </source>
</evidence>
<sequence length="573" mass="61318">MPKRRSAPDESRPCPGPALSRRSLLSASGSGMLALLGGCAITPSTAPSSPRPPATASVDLLYFADTLDARSPSPAIRRATHLGPAGYPGHPPWLTSASANTVAGPLEPAVRRLVTGAASGEEPPVGGLALMAARLATLRASLGEARTLTLENGQCWNGSGLCHLTRGAAGLAASQLMGAEARVSSDERLLWPTRAAGLYRDFPGQVLGTLDGERNPGSIIKPLALFDRGGARIAVVGVTDPHAFDERRTLDTWFDEVRQRAAEARQQADLVVLLADTGTGPGLWLAERLEDADLLLCARGQDFWPSLIEVRQASGRPLPVCLPGCRGSGIFQITCRGGSQRWEIAARFHPIAPDSIDAATRQQAARLQPVLDRARTPYAGWLDAPLASAPAWLWRRDTVGGSWDGLLLDAMQRHTGAEVALSPGWRHDVVLPPGSPITRDHLITLTGSHEARIVELSTDQGDLHALLERAADHCFGTPLLLDDALDLPRLKGVEWTCRYTSDTGRRIDLARVTGNRLATWSHRPEAAGGDSLWQVMEAFLADQPEAWSLPALPGPTLRFVDGHPGWHPEGRRG</sequence>